<reference evidence="1" key="1">
    <citation type="submission" date="2015-11" db="EMBL/GenBank/DDBJ databases">
        <title>De novo transcriptome assembly of four potential Pierce s Disease insect vectors from Arizona vineyards.</title>
        <authorList>
            <person name="Tassone E.E."/>
        </authorList>
    </citation>
    <scope>NUCLEOTIDE SEQUENCE</scope>
</reference>
<proteinExistence type="predicted"/>
<feature type="non-terminal residue" evidence="1">
    <location>
        <position position="1"/>
    </location>
</feature>
<dbReference type="EMBL" id="GEBQ01016733">
    <property type="protein sequence ID" value="JAT23244.1"/>
    <property type="molecule type" value="Transcribed_RNA"/>
</dbReference>
<sequence length="120" mass="13483">VLHEPGPQHFYQVDVRQADGQGGERTGHEKPVVCARITVFAEDMVHVVYVLHDESHDDGCLRASKCSSKDWEILWMEPTTLSTLTKTQSFSGKTYGPQTETCLRTEQQQHARTTILTTPA</sequence>
<feature type="non-terminal residue" evidence="1">
    <location>
        <position position="120"/>
    </location>
</feature>
<gene>
    <name evidence="1" type="ORF">g.26891</name>
</gene>
<evidence type="ECO:0000313" key="1">
    <source>
        <dbReference type="EMBL" id="JAT23244.1"/>
    </source>
</evidence>
<dbReference type="AlphaFoldDB" id="A0A1B6LI29"/>
<protein>
    <submittedName>
        <fullName evidence="1">Uncharacterized protein</fullName>
    </submittedName>
</protein>
<name>A0A1B6LI29_9HEMI</name>
<organism evidence="1">
    <name type="scientific">Graphocephala atropunctata</name>
    <dbReference type="NCBI Taxonomy" id="36148"/>
    <lineage>
        <taxon>Eukaryota</taxon>
        <taxon>Metazoa</taxon>
        <taxon>Ecdysozoa</taxon>
        <taxon>Arthropoda</taxon>
        <taxon>Hexapoda</taxon>
        <taxon>Insecta</taxon>
        <taxon>Pterygota</taxon>
        <taxon>Neoptera</taxon>
        <taxon>Paraneoptera</taxon>
        <taxon>Hemiptera</taxon>
        <taxon>Auchenorrhyncha</taxon>
        <taxon>Membracoidea</taxon>
        <taxon>Cicadellidae</taxon>
        <taxon>Cicadellinae</taxon>
        <taxon>Cicadellini</taxon>
        <taxon>Graphocephala</taxon>
    </lineage>
</organism>
<accession>A0A1B6LI29</accession>